<evidence type="ECO:0000313" key="2">
    <source>
        <dbReference type="EMBL" id="KYF73225.1"/>
    </source>
</evidence>
<dbReference type="InterPro" id="IPR004155">
    <property type="entry name" value="PBS_lyase_HEAT"/>
</dbReference>
<name>A0A150QZ48_SORCE</name>
<dbReference type="Gene3D" id="1.25.10.10">
    <property type="entry name" value="Leucine-rich Repeat Variant"/>
    <property type="match status" value="3"/>
</dbReference>
<dbReference type="OrthoDB" id="3661251at2"/>
<dbReference type="RefSeq" id="WP_061605837.1">
    <property type="nucleotide sequence ID" value="NZ_JEMA01000206.1"/>
</dbReference>
<evidence type="ECO:0000313" key="3">
    <source>
        <dbReference type="Proteomes" id="UP000075260"/>
    </source>
</evidence>
<dbReference type="EMBL" id="JEMA01000206">
    <property type="protein sequence ID" value="KYF73225.1"/>
    <property type="molecule type" value="Genomic_DNA"/>
</dbReference>
<dbReference type="InterPro" id="IPR016024">
    <property type="entry name" value="ARM-type_fold"/>
</dbReference>
<dbReference type="AlphaFoldDB" id="A0A150QZ48"/>
<accession>A0A150QZ48</accession>
<dbReference type="SMART" id="SM00567">
    <property type="entry name" value="EZ_HEAT"/>
    <property type="match status" value="7"/>
</dbReference>
<sequence length="711" mass="72984">MSRAFDDLGPYSGPRVSDAGAWPTEPESISPSVRSTPMPISAIAAALDADDAEERRQAAARLGRADVAEALPLLLRALGDPDWRVRKEATYACHRLIQQTSSSAAPAEGERPAAMEGAEGAEGAEGERPSASQLLVGAVLDALRTSDDVGLRNAAIEVLGYCGRDATPALVGALAELAGDERKLVVDALGRTRDPAALDALYATLGEKDDNLRQSAIEAISGMGLIARERVTDILYERLADRDRFVRLTALNGLNGLEAPVPWRVLAPLIDDPILRSSALVAAALAESPEAPRALCAALATARGGAFAQLVRALARLAEGPLASHVVTSLRAAPIEVGARLVQAAAAQGSGGAEPPSWRGFGADPVSGRAQALVLAAMARAPGAADAAVQAMIEPALVETAQRALGLLGEEALPAVLAYLERHVDPDPDLWEGLDDATAALIDGAVAIAEQRGRGGDPARPAPDAAPDPLLDELLGAVRRSVKSPSTLVATSALYGLAKIGTADDFELVVSQTRAVSLPVARAAESALAGLSERYPEAARALARRLMQAERTHLAAAIVIEALGSADPEELAFLRSAASAGDVRARRAAVTAVAVAAGIAALDVLSLSLADEEREVRLAAARALGRLYASLSDAGPAGDERARARELLGLVRASGEPELVAAAAQGGAPFRSDPPWGEAGDRLSAPVSIEVGEGAVSTPGMPGGPPSGKVP</sequence>
<proteinExistence type="predicted"/>
<dbReference type="SUPFAM" id="SSF48371">
    <property type="entry name" value="ARM repeat"/>
    <property type="match status" value="2"/>
</dbReference>
<protein>
    <recommendedName>
        <fullName evidence="4">PBS lyase</fullName>
    </recommendedName>
</protein>
<comment type="caution">
    <text evidence="2">The sequence shown here is derived from an EMBL/GenBank/DDBJ whole genome shotgun (WGS) entry which is preliminary data.</text>
</comment>
<organism evidence="2 3">
    <name type="scientific">Sorangium cellulosum</name>
    <name type="common">Polyangium cellulosum</name>
    <dbReference type="NCBI Taxonomy" id="56"/>
    <lineage>
        <taxon>Bacteria</taxon>
        <taxon>Pseudomonadati</taxon>
        <taxon>Myxococcota</taxon>
        <taxon>Polyangia</taxon>
        <taxon>Polyangiales</taxon>
        <taxon>Polyangiaceae</taxon>
        <taxon>Sorangium</taxon>
    </lineage>
</organism>
<feature type="region of interest" description="Disordered" evidence="1">
    <location>
        <begin position="666"/>
        <end position="711"/>
    </location>
</feature>
<dbReference type="Proteomes" id="UP000075260">
    <property type="component" value="Unassembled WGS sequence"/>
</dbReference>
<gene>
    <name evidence="2" type="ORF">BE15_02545</name>
</gene>
<evidence type="ECO:0008006" key="4">
    <source>
        <dbReference type="Google" id="ProtNLM"/>
    </source>
</evidence>
<reference evidence="2 3" key="1">
    <citation type="submission" date="2014-02" db="EMBL/GenBank/DDBJ databases">
        <title>The small core and large imbalanced accessory genome model reveals a collaborative survival strategy of Sorangium cellulosum strains in nature.</title>
        <authorList>
            <person name="Han K."/>
            <person name="Peng R."/>
            <person name="Blom J."/>
            <person name="Li Y.-Z."/>
        </authorList>
    </citation>
    <scope>NUCLEOTIDE SEQUENCE [LARGE SCALE GENOMIC DNA]</scope>
    <source>
        <strain evidence="2 3">So0008-312</strain>
    </source>
</reference>
<dbReference type="Pfam" id="PF13646">
    <property type="entry name" value="HEAT_2"/>
    <property type="match status" value="2"/>
</dbReference>
<feature type="region of interest" description="Disordered" evidence="1">
    <location>
        <begin position="101"/>
        <end position="130"/>
    </location>
</feature>
<dbReference type="InterPro" id="IPR011989">
    <property type="entry name" value="ARM-like"/>
</dbReference>
<evidence type="ECO:0000256" key="1">
    <source>
        <dbReference type="SAM" id="MobiDB-lite"/>
    </source>
</evidence>
<feature type="region of interest" description="Disordered" evidence="1">
    <location>
        <begin position="1"/>
        <end position="36"/>
    </location>
</feature>